<name>A0A2S7IUN2_9HYPH</name>
<accession>A0A2S7IUN2</accession>
<dbReference type="Proteomes" id="UP000238493">
    <property type="component" value="Unassembled WGS sequence"/>
</dbReference>
<comment type="caution">
    <text evidence="2">The sequence shown here is derived from an EMBL/GenBank/DDBJ whole genome shotgun (WGS) entry which is preliminary data.</text>
</comment>
<evidence type="ECO:0000256" key="1">
    <source>
        <dbReference type="SAM" id="Phobius"/>
    </source>
</evidence>
<evidence type="ECO:0000313" key="3">
    <source>
        <dbReference type="Proteomes" id="UP000238493"/>
    </source>
</evidence>
<feature type="transmembrane region" description="Helical" evidence="1">
    <location>
        <begin position="34"/>
        <end position="51"/>
    </location>
</feature>
<protein>
    <submittedName>
        <fullName evidence="2">Uncharacterized protein</fullName>
    </submittedName>
</protein>
<keyword evidence="1" id="KW-1133">Transmembrane helix</keyword>
<sequence length="72" mass="7881">MLLFTLLAVLAFFPMIFACLMTISAIRKSEFDFALKSGAVFLVCLLIVVVAPKGKPHMSDGCRSYGRFASDC</sequence>
<keyword evidence="3" id="KW-1185">Reference proteome</keyword>
<proteinExistence type="predicted"/>
<evidence type="ECO:0000313" key="2">
    <source>
        <dbReference type="EMBL" id="PQA71709.1"/>
    </source>
</evidence>
<gene>
    <name evidence="2" type="ORF">C3731_20700</name>
</gene>
<reference evidence="2 3" key="1">
    <citation type="submission" date="2018-02" db="EMBL/GenBank/DDBJ databases">
        <title>Draft genome sequence of Ochrobactrum oryzae found in Brazil.</title>
        <authorList>
            <person name="Cerdeira L."/>
            <person name="Andrade F."/>
            <person name="Zacariotto T."/>
            <person name="Barbosa B."/>
            <person name="Santos S."/>
            <person name="Cassetari V."/>
            <person name="Lincopan N."/>
        </authorList>
    </citation>
    <scope>NUCLEOTIDE SEQUENCE [LARGE SCALE GENOMIC DNA]</scope>
    <source>
        <strain evidence="2 3">OA447</strain>
    </source>
</reference>
<dbReference type="AlphaFoldDB" id="A0A2S7IUN2"/>
<organism evidence="2 3">
    <name type="scientific">Brucella oryzae</name>
    <dbReference type="NCBI Taxonomy" id="335286"/>
    <lineage>
        <taxon>Bacteria</taxon>
        <taxon>Pseudomonadati</taxon>
        <taxon>Pseudomonadota</taxon>
        <taxon>Alphaproteobacteria</taxon>
        <taxon>Hyphomicrobiales</taxon>
        <taxon>Brucellaceae</taxon>
        <taxon>Brucella/Ochrobactrum group</taxon>
        <taxon>Brucella</taxon>
    </lineage>
</organism>
<dbReference type="EMBL" id="PTRC01000051">
    <property type="protein sequence ID" value="PQA71709.1"/>
    <property type="molecule type" value="Genomic_DNA"/>
</dbReference>
<keyword evidence="1" id="KW-0812">Transmembrane</keyword>
<keyword evidence="1" id="KW-0472">Membrane</keyword>